<feature type="domain" description="HTH tetR-type" evidence="3">
    <location>
        <begin position="8"/>
        <end position="68"/>
    </location>
</feature>
<dbReference type="Gene3D" id="1.10.357.10">
    <property type="entry name" value="Tetracycline Repressor, domain 2"/>
    <property type="match status" value="1"/>
</dbReference>
<gene>
    <name evidence="4" type="ORF">BXP70_21015</name>
</gene>
<dbReference type="InterPro" id="IPR009057">
    <property type="entry name" value="Homeodomain-like_sf"/>
</dbReference>
<dbReference type="SUPFAM" id="SSF48498">
    <property type="entry name" value="Tetracyclin repressor-like, C-terminal domain"/>
    <property type="match status" value="1"/>
</dbReference>
<dbReference type="Proteomes" id="UP000194873">
    <property type="component" value="Unassembled WGS sequence"/>
</dbReference>
<dbReference type="AlphaFoldDB" id="A0A243W9F1"/>
<dbReference type="PRINTS" id="PR00455">
    <property type="entry name" value="HTHTETR"/>
</dbReference>
<reference evidence="4 5" key="1">
    <citation type="submission" date="2017-01" db="EMBL/GenBank/DDBJ databases">
        <title>A new Hymenobacter.</title>
        <authorList>
            <person name="Liang Y."/>
            <person name="Feng F."/>
        </authorList>
    </citation>
    <scope>NUCLEOTIDE SEQUENCE [LARGE SCALE GENOMIC DNA]</scope>
    <source>
        <strain evidence="4">MIMBbqt21</strain>
    </source>
</reference>
<evidence type="ECO:0000259" key="3">
    <source>
        <dbReference type="PROSITE" id="PS50977"/>
    </source>
</evidence>
<evidence type="ECO:0000313" key="4">
    <source>
        <dbReference type="EMBL" id="OUJ71834.1"/>
    </source>
</evidence>
<accession>A0A243W9F1</accession>
<dbReference type="InterPro" id="IPR050109">
    <property type="entry name" value="HTH-type_TetR-like_transc_reg"/>
</dbReference>
<keyword evidence="5" id="KW-1185">Reference proteome</keyword>
<evidence type="ECO:0000256" key="2">
    <source>
        <dbReference type="PROSITE-ProRule" id="PRU00335"/>
    </source>
</evidence>
<evidence type="ECO:0000256" key="1">
    <source>
        <dbReference type="ARBA" id="ARBA00023125"/>
    </source>
</evidence>
<dbReference type="SUPFAM" id="SSF46689">
    <property type="entry name" value="Homeodomain-like"/>
    <property type="match status" value="1"/>
</dbReference>
<dbReference type="InterPro" id="IPR036271">
    <property type="entry name" value="Tet_transcr_reg_TetR-rel_C_sf"/>
</dbReference>
<organism evidence="4 5">
    <name type="scientific">Hymenobacter crusticola</name>
    <dbReference type="NCBI Taxonomy" id="1770526"/>
    <lineage>
        <taxon>Bacteria</taxon>
        <taxon>Pseudomonadati</taxon>
        <taxon>Bacteroidota</taxon>
        <taxon>Cytophagia</taxon>
        <taxon>Cytophagales</taxon>
        <taxon>Hymenobacteraceae</taxon>
        <taxon>Hymenobacter</taxon>
    </lineage>
</organism>
<keyword evidence="1 2" id="KW-0238">DNA-binding</keyword>
<name>A0A243W9F1_9BACT</name>
<proteinExistence type="predicted"/>
<evidence type="ECO:0000313" key="5">
    <source>
        <dbReference type="Proteomes" id="UP000194873"/>
    </source>
</evidence>
<comment type="caution">
    <text evidence="4">The sequence shown here is derived from an EMBL/GenBank/DDBJ whole genome shotgun (WGS) entry which is preliminary data.</text>
</comment>
<feature type="DNA-binding region" description="H-T-H motif" evidence="2">
    <location>
        <begin position="31"/>
        <end position="50"/>
    </location>
</feature>
<dbReference type="GO" id="GO:0003677">
    <property type="term" value="F:DNA binding"/>
    <property type="evidence" value="ECO:0007669"/>
    <property type="project" value="UniProtKB-UniRule"/>
</dbReference>
<sequence length="203" mass="23490">MSEDTVPQNTEERIKEAARKVFMEKGFDGTTTRDIAEAAGINVALTNYYFRSKEKLFRMIFEDAHREFFHESHELLQRPISLREKIPQLIASDFRLFAKNPNLSLFLITERHRHPELLATAKEAPPAVLFFLNQVQEAVTQGEIRPVAPAHVLQLIMANVQFVFLSKPIMFQCTNISPTAYAEFVSQHQQLVTQMIMIYLFDF</sequence>
<dbReference type="PANTHER" id="PTHR30328">
    <property type="entry name" value="TRANSCRIPTIONAL REPRESSOR"/>
    <property type="match status" value="1"/>
</dbReference>
<dbReference type="PANTHER" id="PTHR30328:SF54">
    <property type="entry name" value="HTH-TYPE TRANSCRIPTIONAL REPRESSOR SCO4008"/>
    <property type="match status" value="1"/>
</dbReference>
<protein>
    <recommendedName>
        <fullName evidence="3">HTH tetR-type domain-containing protein</fullName>
    </recommendedName>
</protein>
<dbReference type="EMBL" id="MTSE01000014">
    <property type="protein sequence ID" value="OUJ71834.1"/>
    <property type="molecule type" value="Genomic_DNA"/>
</dbReference>
<dbReference type="InterPro" id="IPR001647">
    <property type="entry name" value="HTH_TetR"/>
</dbReference>
<dbReference type="PROSITE" id="PS50977">
    <property type="entry name" value="HTH_TETR_2"/>
    <property type="match status" value="1"/>
</dbReference>
<dbReference type="RefSeq" id="WP_245849704.1">
    <property type="nucleotide sequence ID" value="NZ_MTSE01000014.1"/>
</dbReference>
<dbReference type="Pfam" id="PF00440">
    <property type="entry name" value="TetR_N"/>
    <property type="match status" value="1"/>
</dbReference>